<gene>
    <name evidence="11" type="ORF">BCR34DRAFT_38673</name>
</gene>
<dbReference type="GO" id="GO:0006368">
    <property type="term" value="P:transcription elongation by RNA polymerase II"/>
    <property type="evidence" value="ECO:0007669"/>
    <property type="project" value="TreeGrafter"/>
</dbReference>
<dbReference type="SMART" id="SM00249">
    <property type="entry name" value="PHD"/>
    <property type="match status" value="1"/>
</dbReference>
<organism evidence="11 12">
    <name type="scientific">Clohesyomyces aquaticus</name>
    <dbReference type="NCBI Taxonomy" id="1231657"/>
    <lineage>
        <taxon>Eukaryota</taxon>
        <taxon>Fungi</taxon>
        <taxon>Dikarya</taxon>
        <taxon>Ascomycota</taxon>
        <taxon>Pezizomycotina</taxon>
        <taxon>Dothideomycetes</taxon>
        <taxon>Pleosporomycetidae</taxon>
        <taxon>Pleosporales</taxon>
        <taxon>Lindgomycetaceae</taxon>
        <taxon>Clohesyomyces</taxon>
    </lineage>
</organism>
<dbReference type="SMART" id="SM00510">
    <property type="entry name" value="TFS2M"/>
    <property type="match status" value="1"/>
</dbReference>
<feature type="compositionally biased region" description="Basic residues" evidence="8">
    <location>
        <begin position="137"/>
        <end position="149"/>
    </location>
</feature>
<dbReference type="GO" id="GO:0005634">
    <property type="term" value="C:nucleus"/>
    <property type="evidence" value="ECO:0007669"/>
    <property type="project" value="TreeGrafter"/>
</dbReference>
<keyword evidence="12" id="KW-1185">Reference proteome</keyword>
<feature type="compositionally biased region" description="Low complexity" evidence="8">
    <location>
        <begin position="270"/>
        <end position="279"/>
    </location>
</feature>
<dbReference type="GO" id="GO:0031440">
    <property type="term" value="P:regulation of mRNA 3'-end processing"/>
    <property type="evidence" value="ECO:0007669"/>
    <property type="project" value="TreeGrafter"/>
</dbReference>
<keyword evidence="5 7" id="KW-0863">Zinc-finger</keyword>
<feature type="compositionally biased region" description="Polar residues" evidence="8">
    <location>
        <begin position="41"/>
        <end position="56"/>
    </location>
</feature>
<evidence type="ECO:0000256" key="7">
    <source>
        <dbReference type="PROSITE-ProRule" id="PRU00146"/>
    </source>
</evidence>
<dbReference type="Proteomes" id="UP000193144">
    <property type="component" value="Unassembled WGS sequence"/>
</dbReference>
<dbReference type="OrthoDB" id="79252at2759"/>
<feature type="domain" description="TFIIS central" evidence="10">
    <location>
        <begin position="296"/>
        <end position="425"/>
    </location>
</feature>
<dbReference type="GO" id="GO:0006362">
    <property type="term" value="P:transcription elongation by RNA polymerase I"/>
    <property type="evidence" value="ECO:0007669"/>
    <property type="project" value="TreeGrafter"/>
</dbReference>
<dbReference type="Pfam" id="PF07744">
    <property type="entry name" value="SPOC"/>
    <property type="match status" value="1"/>
</dbReference>
<dbReference type="InterPro" id="IPR011011">
    <property type="entry name" value="Znf_FYVE_PHD"/>
</dbReference>
<dbReference type="InterPro" id="IPR019787">
    <property type="entry name" value="Znf_PHD-finger"/>
</dbReference>
<dbReference type="CDD" id="cd21538">
    <property type="entry name" value="SPOC_TFIIS"/>
    <property type="match status" value="1"/>
</dbReference>
<feature type="region of interest" description="Disordered" evidence="8">
    <location>
        <begin position="130"/>
        <end position="295"/>
    </location>
</feature>
<sequence>MADEVRRSGRANKGHHTKNQDILEEPLTKSKPKPKDSKKSQTPAQSQTGRSQSAQSGEEKEEDDAIIRCVCGDQRDIRGRQMICCETCEAWQHVKCLGLQEGKQWEEEDRKYFCEQCRPEDHVDLLAAMARGEKPWNRKKGSKQAKPKARPSDVGSVTDETKRISTPAKPTPPVATAPPPPAVQDLPLVEDTTNVPAKDTPPVEISNGHTEPAESTAETTAEMAPRKKATPKPKSQPQSPIGEKRRRDTISDKDGADTTKRRKSSSQHPNNNNKNATNKSPQEPTMASHVKELPEKQKASVEAFIKSFAPLVKEASQSRGYRISDGDTPSSISTRLGLQLDLAILVRYGDPTDNSSTYIDKFRSILFNIKQNKSLVDRLLSGSLSPEEFASMTPEAMASEEKQQEFAAIREANDKQMILLEETGPRLRKTHKGEELVGGEEDAVGHEFVPPPRHHRDSVQEEQKNTEPQSPKREGSPNIVELPEDVGRHPPLAVDTSNAQPTPVRRASTNFDINSVFDKVRSPQNNQHAFQRRQSSIVVQDTPPEGPGDDADVDRLLKDDDNDVAMTDYNSDPTVAWKGTLDMQALGPFEAVARFVAGGDFGQVLPWKELLAPNLPISGRIESARGNDYINGLAHSDSYDVAVLSVTPLNEEGRATMDRLFNYFHPRDRWGVVPVEKLGNEKDFMRDLYVIPVEAGGSNLPPFLEMLEYCTIETPRPNHTILLALIARLPDATLVPYTQHPGPAVGGNSFATNPQATPTGERNGPSPLTGTNPHGPAISPIMPNFPPAPNYGSPYALSHQNNGFAPQVPSMSANAPPPHHKIPMAVDILGPYIDAPTAVMVLSAGVSGNDAEKILGNLRAIFEDEPQSRTDINVLTQHLAIKNAQTGAPQPFS</sequence>
<dbReference type="InterPro" id="IPR013083">
    <property type="entry name" value="Znf_RING/FYVE/PHD"/>
</dbReference>
<feature type="compositionally biased region" description="Basic residues" evidence="8">
    <location>
        <begin position="8"/>
        <end position="17"/>
    </location>
</feature>
<feature type="region of interest" description="Disordered" evidence="8">
    <location>
        <begin position="520"/>
        <end position="551"/>
    </location>
</feature>
<dbReference type="PANTHER" id="PTHR11477:SF11">
    <property type="entry name" value="TRANSCRIPTION FACTOR BYE1"/>
    <property type="match status" value="1"/>
</dbReference>
<dbReference type="InterPro" id="IPR001965">
    <property type="entry name" value="Znf_PHD"/>
</dbReference>
<dbReference type="EMBL" id="MCFA01000012">
    <property type="protein sequence ID" value="ORY17449.1"/>
    <property type="molecule type" value="Genomic_DNA"/>
</dbReference>
<protein>
    <recommendedName>
        <fullName evidence="3">Transcription factor BYE1</fullName>
    </recommendedName>
</protein>
<dbReference type="Gene3D" id="3.30.40.10">
    <property type="entry name" value="Zinc/RING finger domain, C3HC4 (zinc finger)"/>
    <property type="match status" value="1"/>
</dbReference>
<evidence type="ECO:0000256" key="8">
    <source>
        <dbReference type="SAM" id="MobiDB-lite"/>
    </source>
</evidence>
<evidence type="ECO:0000313" key="12">
    <source>
        <dbReference type="Proteomes" id="UP000193144"/>
    </source>
</evidence>
<reference evidence="11 12" key="1">
    <citation type="submission" date="2016-07" db="EMBL/GenBank/DDBJ databases">
        <title>Pervasive Adenine N6-methylation of Active Genes in Fungi.</title>
        <authorList>
            <consortium name="DOE Joint Genome Institute"/>
            <person name="Mondo S.J."/>
            <person name="Dannebaum R.O."/>
            <person name="Kuo R.C."/>
            <person name="Labutti K."/>
            <person name="Haridas S."/>
            <person name="Kuo A."/>
            <person name="Salamov A."/>
            <person name="Ahrendt S.R."/>
            <person name="Lipzen A."/>
            <person name="Sullivan W."/>
            <person name="Andreopoulos W.B."/>
            <person name="Clum A."/>
            <person name="Lindquist E."/>
            <person name="Daum C."/>
            <person name="Ramamoorthy G.K."/>
            <person name="Gryganskyi A."/>
            <person name="Culley D."/>
            <person name="Magnuson J.K."/>
            <person name="James T.Y."/>
            <person name="O'Malley M.A."/>
            <person name="Stajich J.E."/>
            <person name="Spatafora J.W."/>
            <person name="Visel A."/>
            <person name="Grigoriev I.V."/>
        </authorList>
    </citation>
    <scope>NUCLEOTIDE SEQUENCE [LARGE SCALE GENOMIC DNA]</scope>
    <source>
        <strain evidence="11 12">CBS 115471</strain>
    </source>
</reference>
<dbReference type="Gene3D" id="1.10.472.30">
    <property type="entry name" value="Transcription elongation factor S-II, central domain"/>
    <property type="match status" value="1"/>
</dbReference>
<dbReference type="AlphaFoldDB" id="A0A1Y2A4K9"/>
<feature type="compositionally biased region" description="Low complexity" evidence="8">
    <location>
        <begin position="213"/>
        <end position="223"/>
    </location>
</feature>
<evidence type="ECO:0000259" key="10">
    <source>
        <dbReference type="PROSITE" id="PS51321"/>
    </source>
</evidence>
<comment type="similarity">
    <text evidence="2">Belongs to the BYE1 family.</text>
</comment>
<dbReference type="InterPro" id="IPR055499">
    <property type="entry name" value="DUF7071"/>
</dbReference>
<dbReference type="Pfam" id="PF00628">
    <property type="entry name" value="PHD"/>
    <property type="match status" value="1"/>
</dbReference>
<keyword evidence="4" id="KW-0479">Metal-binding</keyword>
<comment type="function">
    <text evidence="1">Negative regulator of transcription elongation.</text>
</comment>
<dbReference type="PANTHER" id="PTHR11477">
    <property type="entry name" value="TRANSCRIPTION FACTOR S-II ZINC FINGER DOMAIN-CONTAINING PROTEIN"/>
    <property type="match status" value="1"/>
</dbReference>
<accession>A0A1Y2A4K9</accession>
<evidence type="ECO:0000256" key="1">
    <source>
        <dbReference type="ARBA" id="ARBA00002311"/>
    </source>
</evidence>
<name>A0A1Y2A4K9_9PLEO</name>
<dbReference type="InterPro" id="IPR019786">
    <property type="entry name" value="Zinc_finger_PHD-type_CS"/>
</dbReference>
<dbReference type="InterPro" id="IPR036575">
    <property type="entry name" value="TFIIS_cen_dom_sf"/>
</dbReference>
<evidence type="ECO:0000256" key="6">
    <source>
        <dbReference type="ARBA" id="ARBA00022833"/>
    </source>
</evidence>
<comment type="caution">
    <text evidence="11">The sequence shown here is derived from an EMBL/GenBank/DDBJ whole genome shotgun (WGS) entry which is preliminary data.</text>
</comment>
<dbReference type="GO" id="GO:0008270">
    <property type="term" value="F:zinc ion binding"/>
    <property type="evidence" value="ECO:0007669"/>
    <property type="project" value="UniProtKB-KW"/>
</dbReference>
<dbReference type="GO" id="GO:0001139">
    <property type="term" value="F:RNA polymerase II complex recruiting activity"/>
    <property type="evidence" value="ECO:0007669"/>
    <property type="project" value="TreeGrafter"/>
</dbReference>
<dbReference type="Pfam" id="PF07500">
    <property type="entry name" value="TFIIS_M"/>
    <property type="match status" value="1"/>
</dbReference>
<feature type="region of interest" description="Disordered" evidence="8">
    <location>
        <begin position="743"/>
        <end position="784"/>
    </location>
</feature>
<dbReference type="PROSITE" id="PS50016">
    <property type="entry name" value="ZF_PHD_2"/>
    <property type="match status" value="1"/>
</dbReference>
<feature type="compositionally biased region" description="Polar residues" evidence="8">
    <location>
        <begin position="749"/>
        <end position="772"/>
    </location>
</feature>
<evidence type="ECO:0000259" key="9">
    <source>
        <dbReference type="PROSITE" id="PS50016"/>
    </source>
</evidence>
<feature type="region of interest" description="Disordered" evidence="8">
    <location>
        <begin position="429"/>
        <end position="507"/>
    </location>
</feature>
<evidence type="ECO:0000256" key="5">
    <source>
        <dbReference type="ARBA" id="ARBA00022771"/>
    </source>
</evidence>
<evidence type="ECO:0000256" key="2">
    <source>
        <dbReference type="ARBA" id="ARBA00011050"/>
    </source>
</evidence>
<dbReference type="GO" id="GO:0031564">
    <property type="term" value="P:transcription antitermination"/>
    <property type="evidence" value="ECO:0007669"/>
    <property type="project" value="TreeGrafter"/>
</dbReference>
<dbReference type="InterPro" id="IPR003618">
    <property type="entry name" value="TFIIS_cen_dom"/>
</dbReference>
<keyword evidence="6" id="KW-0862">Zinc</keyword>
<dbReference type="PROSITE" id="PS01359">
    <property type="entry name" value="ZF_PHD_1"/>
    <property type="match status" value="1"/>
</dbReference>
<dbReference type="SUPFAM" id="SSF46942">
    <property type="entry name" value="Elongation factor TFIIS domain 2"/>
    <property type="match status" value="1"/>
</dbReference>
<dbReference type="Pfam" id="PF23257">
    <property type="entry name" value="DUF7071"/>
    <property type="match status" value="1"/>
</dbReference>
<dbReference type="SUPFAM" id="SSF57903">
    <property type="entry name" value="FYVE/PHD zinc finger"/>
    <property type="match status" value="1"/>
</dbReference>
<dbReference type="InterPro" id="IPR012921">
    <property type="entry name" value="SPOC_C"/>
</dbReference>
<evidence type="ECO:0000313" key="11">
    <source>
        <dbReference type="EMBL" id="ORY17449.1"/>
    </source>
</evidence>
<feature type="compositionally biased region" description="Polar residues" evidence="8">
    <location>
        <begin position="495"/>
        <end position="507"/>
    </location>
</feature>
<dbReference type="GO" id="GO:0000977">
    <property type="term" value="F:RNA polymerase II transcription regulatory region sequence-specific DNA binding"/>
    <property type="evidence" value="ECO:0007669"/>
    <property type="project" value="TreeGrafter"/>
</dbReference>
<feature type="compositionally biased region" description="Basic and acidic residues" evidence="8">
    <location>
        <begin position="457"/>
        <end position="475"/>
    </location>
</feature>
<evidence type="ECO:0000256" key="3">
    <source>
        <dbReference type="ARBA" id="ARBA00021616"/>
    </source>
</evidence>
<feature type="region of interest" description="Disordered" evidence="8">
    <location>
        <begin position="1"/>
        <end position="65"/>
    </location>
</feature>
<feature type="compositionally biased region" description="Pro residues" evidence="8">
    <location>
        <begin position="169"/>
        <end position="182"/>
    </location>
</feature>
<feature type="compositionally biased region" description="Polar residues" evidence="8">
    <location>
        <begin position="522"/>
        <end position="539"/>
    </location>
</feature>
<evidence type="ECO:0000256" key="4">
    <source>
        <dbReference type="ARBA" id="ARBA00022723"/>
    </source>
</evidence>
<dbReference type="STRING" id="1231657.A0A1Y2A4K9"/>
<feature type="compositionally biased region" description="Basic and acidic residues" evidence="8">
    <location>
        <begin position="242"/>
        <end position="259"/>
    </location>
</feature>
<dbReference type="PROSITE" id="PS51321">
    <property type="entry name" value="TFIIS_CENTRAL"/>
    <property type="match status" value="1"/>
</dbReference>
<proteinExistence type="inferred from homology"/>
<feature type="domain" description="PHD-type" evidence="9">
    <location>
        <begin position="66"/>
        <end position="120"/>
    </location>
</feature>